<dbReference type="RefSeq" id="WP_342758364.1">
    <property type="nucleotide sequence ID" value="NZ_CP146256.1"/>
</dbReference>
<name>A0ABZ3EWZ9_9FIRM</name>
<dbReference type="EMBL" id="CP146256">
    <property type="protein sequence ID" value="XAH74783.1"/>
    <property type="molecule type" value="Genomic_DNA"/>
</dbReference>
<reference evidence="1 2" key="1">
    <citation type="submission" date="2024-02" db="EMBL/GenBank/DDBJ databases">
        <title>Bacterial strain from lacustrine sediment.</title>
        <authorList>
            <person name="Petit C."/>
            <person name="Fadhlaoui K."/>
        </authorList>
    </citation>
    <scope>NUCLEOTIDE SEQUENCE [LARGE SCALE GENOMIC DNA]</scope>
    <source>
        <strain evidence="1 2">IPX-CK</strain>
    </source>
</reference>
<organism evidence="1 2">
    <name type="scientific">Kineothrix sedimenti</name>
    <dbReference type="NCBI Taxonomy" id="3123317"/>
    <lineage>
        <taxon>Bacteria</taxon>
        <taxon>Bacillati</taxon>
        <taxon>Bacillota</taxon>
        <taxon>Clostridia</taxon>
        <taxon>Lachnospirales</taxon>
        <taxon>Lachnospiraceae</taxon>
        <taxon>Kineothrix</taxon>
    </lineage>
</organism>
<sequence>MKSGAISIDRYAGGEPAEQFDFLYENFSILQELLKDYREELIMEVIEQKAYNRHSQNGDLGVRIQVSMGISNPTMNKAIEHMTVAQAIDEGLLDEDFFEDTDNKQELIRKVTCYHRVNTDLEIFTSKLGTMCLKDQNIIRPYLLREKSMDDLAVDLGIDYRSAVKHVYRIKKRLIEKVEPKLTVMNRRGA</sequence>
<protein>
    <submittedName>
        <fullName evidence="1">Uncharacterized protein</fullName>
    </submittedName>
</protein>
<keyword evidence="2" id="KW-1185">Reference proteome</keyword>
<dbReference type="Proteomes" id="UP001451571">
    <property type="component" value="Chromosome"/>
</dbReference>
<accession>A0ABZ3EWZ9</accession>
<evidence type="ECO:0000313" key="1">
    <source>
        <dbReference type="EMBL" id="XAH74783.1"/>
    </source>
</evidence>
<evidence type="ECO:0000313" key="2">
    <source>
        <dbReference type="Proteomes" id="UP001451571"/>
    </source>
</evidence>
<gene>
    <name evidence="1" type="ORF">V6984_03190</name>
</gene>
<proteinExistence type="predicted"/>